<dbReference type="Proteomes" id="UP000077315">
    <property type="component" value="Unassembled WGS sequence"/>
</dbReference>
<keyword evidence="2" id="KW-1185">Reference proteome</keyword>
<reference evidence="2" key="1">
    <citation type="submission" date="2015-06" db="EMBL/GenBank/DDBJ databases">
        <title>Expansion of signal transduction pathways in fungi by whole-genome duplication.</title>
        <authorList>
            <consortium name="DOE Joint Genome Institute"/>
            <person name="Corrochano L.M."/>
            <person name="Kuo A."/>
            <person name="Marcet-Houben M."/>
            <person name="Polaino S."/>
            <person name="Salamov A."/>
            <person name="Villalobos J.M."/>
            <person name="Alvarez M.I."/>
            <person name="Avalos J."/>
            <person name="Benito E.P."/>
            <person name="Benoit I."/>
            <person name="Burger G."/>
            <person name="Camino L.P."/>
            <person name="Canovas D."/>
            <person name="Cerda-Olmedo E."/>
            <person name="Cheng J.-F."/>
            <person name="Dominguez A."/>
            <person name="Elias M."/>
            <person name="Eslava A.P."/>
            <person name="Glaser F."/>
            <person name="Grimwood J."/>
            <person name="Gutierrez G."/>
            <person name="Heitman J."/>
            <person name="Henrissat B."/>
            <person name="Iturriaga E.A."/>
            <person name="Lang B.F."/>
            <person name="Lavin J.L."/>
            <person name="Lee S."/>
            <person name="Li W."/>
            <person name="Lindquist E."/>
            <person name="Lopez-Garcia S."/>
            <person name="Luque E.M."/>
            <person name="Marcos A.T."/>
            <person name="Martin J."/>
            <person name="McCluskey K."/>
            <person name="Medina H.R."/>
            <person name="Miralles-Duran A."/>
            <person name="Miyazaki A."/>
            <person name="Munoz-Torres E."/>
            <person name="Oguiza J.A."/>
            <person name="Ohm R."/>
            <person name="Olmedo M."/>
            <person name="Orejas M."/>
            <person name="Ortiz-Castellanos L."/>
            <person name="Pisabarro A.G."/>
            <person name="Rodriguez-Romero J."/>
            <person name="Ruiz-Herrera J."/>
            <person name="Ruiz-Vazquez R."/>
            <person name="Sanz C."/>
            <person name="Schackwitz W."/>
            <person name="Schmutz J."/>
            <person name="Shahriari M."/>
            <person name="Shelest E."/>
            <person name="Silva-Franco F."/>
            <person name="Soanes D."/>
            <person name="Syed K."/>
            <person name="Tagua V.G."/>
            <person name="Talbot N.J."/>
            <person name="Thon M."/>
            <person name="De vries R.P."/>
            <person name="Wiebenga A."/>
            <person name="Yadav J.S."/>
            <person name="Braun E.L."/>
            <person name="Baker S."/>
            <person name="Garre V."/>
            <person name="Horwitz B."/>
            <person name="Torres-Martinez S."/>
            <person name="Idnurm A."/>
            <person name="Herrera-Estrella A."/>
            <person name="Gabaldon T."/>
            <person name="Grigoriev I.V."/>
        </authorList>
    </citation>
    <scope>NUCLEOTIDE SEQUENCE [LARGE SCALE GENOMIC DNA]</scope>
    <source>
        <strain evidence="2">NRRL 1555(-)</strain>
    </source>
</reference>
<dbReference type="AlphaFoldDB" id="A0A163D2N7"/>
<dbReference type="InParanoid" id="A0A163D2N7"/>
<proteinExistence type="predicted"/>
<accession>A0A163D2N7</accession>
<gene>
    <name evidence="1" type="ORF">PHYBLDRAFT_173286</name>
</gene>
<evidence type="ECO:0000313" key="2">
    <source>
        <dbReference type="Proteomes" id="UP000077315"/>
    </source>
</evidence>
<dbReference type="GeneID" id="28997895"/>
<dbReference type="EMBL" id="KV440995">
    <property type="protein sequence ID" value="OAD68280.1"/>
    <property type="molecule type" value="Genomic_DNA"/>
</dbReference>
<organism evidence="1 2">
    <name type="scientific">Phycomyces blakesleeanus (strain ATCC 8743b / DSM 1359 / FGSC 10004 / NBRC 33097 / NRRL 1555)</name>
    <dbReference type="NCBI Taxonomy" id="763407"/>
    <lineage>
        <taxon>Eukaryota</taxon>
        <taxon>Fungi</taxon>
        <taxon>Fungi incertae sedis</taxon>
        <taxon>Mucoromycota</taxon>
        <taxon>Mucoromycotina</taxon>
        <taxon>Mucoromycetes</taxon>
        <taxon>Mucorales</taxon>
        <taxon>Phycomycetaceae</taxon>
        <taxon>Phycomyces</taxon>
    </lineage>
</organism>
<name>A0A163D2N7_PHYB8</name>
<dbReference type="RefSeq" id="XP_018286320.1">
    <property type="nucleotide sequence ID" value="XM_018436989.1"/>
</dbReference>
<protein>
    <submittedName>
        <fullName evidence="1">Uncharacterized protein</fullName>
    </submittedName>
</protein>
<dbReference type="VEuPathDB" id="FungiDB:PHYBLDRAFT_173286"/>
<evidence type="ECO:0000313" key="1">
    <source>
        <dbReference type="EMBL" id="OAD68280.1"/>
    </source>
</evidence>
<sequence length="148" mass="16807">MSNNNLINLYNIVLSSEVVDMINENASNIVNDNSENMMNDNTSNMDSEPESNVFEIHEDNYIILLCCIRNCKPNYHSGGVIFIKFFNEVLAHFGQSFHLPLSLPSLYSMTGFNTFTEDIQHFVACGECHKILSESEPVPQCCNFRKLS</sequence>